<accession>A0A0W8EHE4</accession>
<organism evidence="1">
    <name type="scientific">hydrocarbon metagenome</name>
    <dbReference type="NCBI Taxonomy" id="938273"/>
    <lineage>
        <taxon>unclassified sequences</taxon>
        <taxon>metagenomes</taxon>
        <taxon>ecological metagenomes</taxon>
    </lineage>
</organism>
<protein>
    <submittedName>
        <fullName evidence="1">Uncharacterized protein</fullName>
    </submittedName>
</protein>
<reference evidence="1" key="1">
    <citation type="journal article" date="2015" name="Proc. Natl. Acad. Sci. U.S.A.">
        <title>Networks of energetic and metabolic interactions define dynamics in microbial communities.</title>
        <authorList>
            <person name="Embree M."/>
            <person name="Liu J.K."/>
            <person name="Al-Bassam M.M."/>
            <person name="Zengler K."/>
        </authorList>
    </citation>
    <scope>NUCLEOTIDE SEQUENCE</scope>
</reference>
<gene>
    <name evidence="1" type="ORF">ASZ90_016703</name>
</gene>
<evidence type="ECO:0000313" key="1">
    <source>
        <dbReference type="EMBL" id="KUG07906.1"/>
    </source>
</evidence>
<sequence>MNNDGEIVERGIHDEMMIVRGFYYNLVYIRQFEGRVAVGHPEASAPSG</sequence>
<dbReference type="AlphaFoldDB" id="A0A0W8EHE4"/>
<name>A0A0W8EHE4_9ZZZZ</name>
<dbReference type="EMBL" id="LNQE01001761">
    <property type="protein sequence ID" value="KUG07906.1"/>
    <property type="molecule type" value="Genomic_DNA"/>
</dbReference>
<proteinExistence type="predicted"/>
<comment type="caution">
    <text evidence="1">The sequence shown here is derived from an EMBL/GenBank/DDBJ whole genome shotgun (WGS) entry which is preliminary data.</text>
</comment>